<dbReference type="InterPro" id="IPR051532">
    <property type="entry name" value="Ester_Hydrolysis_Enzymes"/>
</dbReference>
<evidence type="ECO:0000256" key="1">
    <source>
        <dbReference type="SAM" id="SignalP"/>
    </source>
</evidence>
<dbReference type="Gene3D" id="3.40.50.1110">
    <property type="entry name" value="SGNH hydrolase"/>
    <property type="match status" value="1"/>
</dbReference>
<feature type="signal peptide" evidence="1">
    <location>
        <begin position="1"/>
        <end position="27"/>
    </location>
</feature>
<dbReference type="InterPro" id="IPR013830">
    <property type="entry name" value="SGNH_hydro"/>
</dbReference>
<dbReference type="Pfam" id="PF13472">
    <property type="entry name" value="Lipase_GDSL_2"/>
    <property type="match status" value="1"/>
</dbReference>
<sequence length="217" mass="22765">MKAMNRRSIAAALLSMMLVGASPPATSPDSARPLVLAFGDSLTAGYGLDQGLGFVPQLQATLRRHGIAATVVDGGVSGDTSEAGKARLGWTLDGMERKPDLVIVELGANDMLRGLDPKLTEANLNAILSDLDRRKIPVLVAGMRAAPNLDPAYIARFEAIFPALAKRHGAELYPFFLEGAAAQPGMQQADGMHPTFAGVKRIVTGIAPAVKQALKLG</sequence>
<evidence type="ECO:0000313" key="4">
    <source>
        <dbReference type="Proteomes" id="UP001165383"/>
    </source>
</evidence>
<feature type="domain" description="SGNH hydrolase-type esterase" evidence="2">
    <location>
        <begin position="37"/>
        <end position="199"/>
    </location>
</feature>
<keyword evidence="4" id="KW-1185">Reference proteome</keyword>
<dbReference type="InterPro" id="IPR036514">
    <property type="entry name" value="SGNH_hydro_sf"/>
</dbReference>
<proteinExistence type="predicted"/>
<organism evidence="3 4">
    <name type="scientific">Sphingomonas brevis</name>
    <dbReference type="NCBI Taxonomy" id="2908206"/>
    <lineage>
        <taxon>Bacteria</taxon>
        <taxon>Pseudomonadati</taxon>
        <taxon>Pseudomonadota</taxon>
        <taxon>Alphaproteobacteria</taxon>
        <taxon>Sphingomonadales</taxon>
        <taxon>Sphingomonadaceae</taxon>
        <taxon>Sphingomonas</taxon>
    </lineage>
</organism>
<dbReference type="InterPro" id="IPR008265">
    <property type="entry name" value="Lipase_GDSL_AS"/>
</dbReference>
<dbReference type="PANTHER" id="PTHR30383:SF24">
    <property type="entry name" value="THIOESTERASE 1_PROTEASE 1_LYSOPHOSPHOLIPASE L1"/>
    <property type="match status" value="1"/>
</dbReference>
<dbReference type="Proteomes" id="UP001165383">
    <property type="component" value="Unassembled WGS sequence"/>
</dbReference>
<accession>A0ABT0SCD3</accession>
<gene>
    <name evidence="3" type="ORF">LZ518_11440</name>
</gene>
<name>A0ABT0SCD3_9SPHN</name>
<feature type="chain" id="PRO_5047489731" evidence="1">
    <location>
        <begin position="28"/>
        <end position="217"/>
    </location>
</feature>
<evidence type="ECO:0000313" key="3">
    <source>
        <dbReference type="EMBL" id="MCL6741740.1"/>
    </source>
</evidence>
<dbReference type="EMBL" id="JAMGBB010000001">
    <property type="protein sequence ID" value="MCL6741740.1"/>
    <property type="molecule type" value="Genomic_DNA"/>
</dbReference>
<protein>
    <submittedName>
        <fullName evidence="3">Arylesterase</fullName>
    </submittedName>
</protein>
<reference evidence="3" key="1">
    <citation type="submission" date="2022-05" db="EMBL/GenBank/DDBJ databases">
        <authorList>
            <person name="Jo J.-H."/>
            <person name="Im W.-T."/>
        </authorList>
    </citation>
    <scope>NUCLEOTIDE SEQUENCE</scope>
    <source>
        <strain evidence="3">RB56-2</strain>
    </source>
</reference>
<dbReference type="PANTHER" id="PTHR30383">
    <property type="entry name" value="THIOESTERASE 1/PROTEASE 1/LYSOPHOSPHOLIPASE L1"/>
    <property type="match status" value="1"/>
</dbReference>
<dbReference type="SUPFAM" id="SSF52266">
    <property type="entry name" value="SGNH hydrolase"/>
    <property type="match status" value="1"/>
</dbReference>
<evidence type="ECO:0000259" key="2">
    <source>
        <dbReference type="Pfam" id="PF13472"/>
    </source>
</evidence>
<comment type="caution">
    <text evidence="3">The sequence shown here is derived from an EMBL/GenBank/DDBJ whole genome shotgun (WGS) entry which is preliminary data.</text>
</comment>
<keyword evidence="1" id="KW-0732">Signal</keyword>
<dbReference type="PROSITE" id="PS01098">
    <property type="entry name" value="LIPASE_GDSL_SER"/>
    <property type="match status" value="1"/>
</dbReference>
<dbReference type="CDD" id="cd01822">
    <property type="entry name" value="Lysophospholipase_L1_like"/>
    <property type="match status" value="1"/>
</dbReference>